<evidence type="ECO:0000313" key="1">
    <source>
        <dbReference type="EMBL" id="QHT07588.1"/>
    </source>
</evidence>
<name>A0A6C0CSS2_9ZZZZ</name>
<dbReference type="EMBL" id="MN739483">
    <property type="protein sequence ID" value="QHT07588.1"/>
    <property type="molecule type" value="Genomic_DNA"/>
</dbReference>
<reference evidence="1" key="1">
    <citation type="journal article" date="2020" name="Nature">
        <title>Giant virus diversity and host interactions through global metagenomics.</title>
        <authorList>
            <person name="Schulz F."/>
            <person name="Roux S."/>
            <person name="Paez-Espino D."/>
            <person name="Jungbluth S."/>
            <person name="Walsh D.A."/>
            <person name="Denef V.J."/>
            <person name="McMahon K.D."/>
            <person name="Konstantinidis K.T."/>
            <person name="Eloe-Fadrosh E.A."/>
            <person name="Kyrpides N.C."/>
            <person name="Woyke T."/>
        </authorList>
    </citation>
    <scope>NUCLEOTIDE SEQUENCE</scope>
    <source>
        <strain evidence="1">GVMAG-M-3300021964-36</strain>
    </source>
</reference>
<dbReference type="AlphaFoldDB" id="A0A6C0CSS2"/>
<proteinExistence type="predicted"/>
<organism evidence="1">
    <name type="scientific">viral metagenome</name>
    <dbReference type="NCBI Taxonomy" id="1070528"/>
    <lineage>
        <taxon>unclassified sequences</taxon>
        <taxon>metagenomes</taxon>
        <taxon>organismal metagenomes</taxon>
    </lineage>
</organism>
<protein>
    <submittedName>
        <fullName evidence="1">Uncharacterized protein</fullName>
    </submittedName>
</protein>
<accession>A0A6C0CSS2</accession>
<sequence>MNDHLEKLDKIEKKIDAIDDKLDIIMEYIESEVVPSTNKMSSHIDFIEHTYTKVSAPLHFMCNKINRYIGHDNTKKDK</sequence>